<dbReference type="Proteomes" id="UP001230035">
    <property type="component" value="Unassembled WGS sequence"/>
</dbReference>
<proteinExistence type="predicted"/>
<reference evidence="2 3" key="1">
    <citation type="submission" date="2023-05" db="EMBL/GenBank/DDBJ databases">
        <title>Flavobacterium sedimenti sp. nov., isolated from the sediment.</title>
        <authorList>
            <person name="Wu N."/>
        </authorList>
    </citation>
    <scope>NUCLEOTIDE SEQUENCE [LARGE SCALE GENOMIC DNA]</scope>
    <source>
        <strain evidence="2 3">YZ-48</strain>
    </source>
</reference>
<dbReference type="RefSeq" id="WP_283237832.1">
    <property type="nucleotide sequence ID" value="NZ_JASGBP010000001.1"/>
</dbReference>
<dbReference type="Gene3D" id="2.50.20.10">
    <property type="entry name" value="Lipoprotein localisation LolA/LolB/LppX"/>
    <property type="match status" value="1"/>
</dbReference>
<feature type="chain" id="PRO_5047413164" evidence="1">
    <location>
        <begin position="24"/>
        <end position="260"/>
    </location>
</feature>
<gene>
    <name evidence="2" type="ORF">QHT84_01835</name>
</gene>
<accession>A0ABT6XM24</accession>
<dbReference type="InterPro" id="IPR025634">
    <property type="entry name" value="DUF4292"/>
</dbReference>
<protein>
    <submittedName>
        <fullName evidence="2">DUF4292 domain-containing protein</fullName>
    </submittedName>
</protein>
<name>A0ABT6XM24_9FLAO</name>
<sequence>MKHWHLILLVVFLGSCKSKAVLADAKAVPSVSDTTVVSTQKVIESHYSNKTDFSTLYIRSSAKYRDDKQSQNVSAEIRIKNGEKILVSIRFLGITMAKALITPKEVKYYEKINGTYFEGDYASLSEWLGTDLDFDKIQNMLVGQPIDDLTQQQYIAERADTFYKLNAVDKNTEKSFFFEPKNYRLKKQEIVQTEKERAFTVRYSDFQKFTSAILPAALEINAMQKKGKTEISIDYNSVSFNEDLSFPYSVPDGYDRIFIN</sequence>
<comment type="caution">
    <text evidence="2">The sequence shown here is derived from an EMBL/GenBank/DDBJ whole genome shotgun (WGS) entry which is preliminary data.</text>
</comment>
<dbReference type="EMBL" id="JASGBP010000001">
    <property type="protein sequence ID" value="MDI9256148.1"/>
    <property type="molecule type" value="Genomic_DNA"/>
</dbReference>
<evidence type="ECO:0000256" key="1">
    <source>
        <dbReference type="SAM" id="SignalP"/>
    </source>
</evidence>
<keyword evidence="3" id="KW-1185">Reference proteome</keyword>
<keyword evidence="1" id="KW-0732">Signal</keyword>
<organism evidence="2 3">
    <name type="scientific">Flavobacterium sedimenticola</name>
    <dbReference type="NCBI Taxonomy" id="3043286"/>
    <lineage>
        <taxon>Bacteria</taxon>
        <taxon>Pseudomonadati</taxon>
        <taxon>Bacteroidota</taxon>
        <taxon>Flavobacteriia</taxon>
        <taxon>Flavobacteriales</taxon>
        <taxon>Flavobacteriaceae</taxon>
        <taxon>Flavobacterium</taxon>
    </lineage>
</organism>
<evidence type="ECO:0000313" key="3">
    <source>
        <dbReference type="Proteomes" id="UP001230035"/>
    </source>
</evidence>
<dbReference type="PROSITE" id="PS51257">
    <property type="entry name" value="PROKAR_LIPOPROTEIN"/>
    <property type="match status" value="1"/>
</dbReference>
<feature type="signal peptide" evidence="1">
    <location>
        <begin position="1"/>
        <end position="23"/>
    </location>
</feature>
<evidence type="ECO:0000313" key="2">
    <source>
        <dbReference type="EMBL" id="MDI9256148.1"/>
    </source>
</evidence>
<dbReference type="Pfam" id="PF14125">
    <property type="entry name" value="DUF4292"/>
    <property type="match status" value="1"/>
</dbReference>